<evidence type="ECO:0000313" key="1">
    <source>
        <dbReference type="EMBL" id="MAA13196.1"/>
    </source>
</evidence>
<name>A0A224Y6K7_9ACAR</name>
<proteinExistence type="predicted"/>
<dbReference type="AlphaFoldDB" id="A0A224Y6K7"/>
<reference evidence="1" key="1">
    <citation type="journal article" date="2017" name="Parasit. Vectors">
        <title>Sialotranscriptomics of Rhipicephalus zambeziensis reveals intricate expression profiles of secretory proteins and suggests tight temporal transcriptional regulation during blood-feeding.</title>
        <authorList>
            <person name="de Castro M.H."/>
            <person name="de Klerk D."/>
            <person name="Pienaar R."/>
            <person name="Rees D.J.G."/>
            <person name="Mans B.J."/>
        </authorList>
    </citation>
    <scope>NUCLEOTIDE SEQUENCE</scope>
    <source>
        <tissue evidence="1">Salivary glands</tissue>
    </source>
</reference>
<dbReference type="EMBL" id="GFPF01002050">
    <property type="protein sequence ID" value="MAA13196.1"/>
    <property type="molecule type" value="Transcribed_RNA"/>
</dbReference>
<organism evidence="1">
    <name type="scientific">Rhipicephalus zambeziensis</name>
    <dbReference type="NCBI Taxonomy" id="60191"/>
    <lineage>
        <taxon>Eukaryota</taxon>
        <taxon>Metazoa</taxon>
        <taxon>Ecdysozoa</taxon>
        <taxon>Arthropoda</taxon>
        <taxon>Chelicerata</taxon>
        <taxon>Arachnida</taxon>
        <taxon>Acari</taxon>
        <taxon>Parasitiformes</taxon>
        <taxon>Ixodida</taxon>
        <taxon>Ixodoidea</taxon>
        <taxon>Ixodidae</taxon>
        <taxon>Rhipicephalinae</taxon>
        <taxon>Rhipicephalus</taxon>
        <taxon>Rhipicephalus</taxon>
    </lineage>
</organism>
<sequence length="145" mass="16145">MTRRAAAMLVVSSWVDGGCRVSIREHCTRAYQRYRLIWTEQPNANARRRRHIPGGLVCLPPLPLNYSLKRTRTHVCGRGGGVEPPHPLLRYKILDTPMRTGNYIVRYYVNSRAASLAVPSRRADVSTSGLVFKAATSSVVLGQAV</sequence>
<accession>A0A224Y6K7</accession>
<protein>
    <submittedName>
        <fullName evidence="1">Uncharacterized protein</fullName>
    </submittedName>
</protein>